<feature type="transmembrane region" description="Helical" evidence="1">
    <location>
        <begin position="29"/>
        <end position="46"/>
    </location>
</feature>
<dbReference type="InterPro" id="IPR009872">
    <property type="entry name" value="DUF1427"/>
</dbReference>
<evidence type="ECO:0000313" key="2">
    <source>
        <dbReference type="EMBL" id="OBV39801.1"/>
    </source>
</evidence>
<dbReference type="NCBIfam" id="TIGR03510">
    <property type="entry name" value="XapX"/>
    <property type="match status" value="1"/>
</dbReference>
<keyword evidence="1" id="KW-0812">Transmembrane</keyword>
<dbReference type="Pfam" id="PF07235">
    <property type="entry name" value="DUF1427"/>
    <property type="match status" value="1"/>
</dbReference>
<gene>
    <name evidence="2" type="ORF">ASR47_101223</name>
</gene>
<keyword evidence="1" id="KW-1133">Transmembrane helix</keyword>
<name>A0A1A7C1J3_9BURK</name>
<dbReference type="RefSeq" id="WP_065307455.1">
    <property type="nucleotide sequence ID" value="NZ_LOCQ01000051.1"/>
</dbReference>
<comment type="caution">
    <text evidence="2">The sequence shown here is derived from an EMBL/GenBank/DDBJ whole genome shotgun (WGS) entry which is preliminary data.</text>
</comment>
<keyword evidence="3" id="KW-1185">Reference proteome</keyword>
<evidence type="ECO:0000313" key="3">
    <source>
        <dbReference type="Proteomes" id="UP000092713"/>
    </source>
</evidence>
<dbReference type="STRING" id="1747903.ASR47_101223"/>
<evidence type="ECO:0000256" key="1">
    <source>
        <dbReference type="SAM" id="Phobius"/>
    </source>
</evidence>
<dbReference type="AlphaFoldDB" id="A0A1A7C1J3"/>
<dbReference type="InterPro" id="IPR020017">
    <property type="entry name" value="XapX_domain"/>
</dbReference>
<protein>
    <submittedName>
        <fullName evidence="2">XapX domain-containing protein</fullName>
    </submittedName>
</protein>
<proteinExistence type="predicted"/>
<dbReference type="Proteomes" id="UP000092713">
    <property type="component" value="Unassembled WGS sequence"/>
</dbReference>
<sequence length="94" mass="10004">MKLYVISLAVGLLVGIIYAVLQVRSPAPPAIALIGLLGMLIGEQIVPSVKRLMEGEKITVSWLRSECVPKISGVEAKPTLAEVPAPQKKEDTAV</sequence>
<dbReference type="OrthoDB" id="4302993at2"/>
<dbReference type="PATRIC" id="fig|1747903.4.peg.3415"/>
<dbReference type="EMBL" id="LOCQ01000051">
    <property type="protein sequence ID" value="OBV39801.1"/>
    <property type="molecule type" value="Genomic_DNA"/>
</dbReference>
<keyword evidence="1" id="KW-0472">Membrane</keyword>
<reference evidence="2 3" key="1">
    <citation type="submission" date="2016-04" db="EMBL/GenBank/DDBJ databases">
        <title>Draft genome sequence of Janthinobacterium psychrotolerans sp. nov., isolated from freshwater sediments in Denmark.</title>
        <authorList>
            <person name="Gong X."/>
            <person name="Skrivergaard S."/>
            <person name="Korsgaard B.S."/>
            <person name="Schreiber L."/>
            <person name="Marshall I.P."/>
            <person name="Finster K."/>
            <person name="Schramm A."/>
        </authorList>
    </citation>
    <scope>NUCLEOTIDE SEQUENCE [LARGE SCALE GENOMIC DNA]</scope>
    <source>
        <strain evidence="2 3">S3-2</strain>
    </source>
</reference>
<organism evidence="2 3">
    <name type="scientific">Janthinobacterium psychrotolerans</name>
    <dbReference type="NCBI Taxonomy" id="1747903"/>
    <lineage>
        <taxon>Bacteria</taxon>
        <taxon>Pseudomonadati</taxon>
        <taxon>Pseudomonadota</taxon>
        <taxon>Betaproteobacteria</taxon>
        <taxon>Burkholderiales</taxon>
        <taxon>Oxalobacteraceae</taxon>
        <taxon>Janthinobacterium</taxon>
    </lineage>
</organism>
<accession>A0A1A7C1J3</accession>